<dbReference type="GO" id="GO:0009507">
    <property type="term" value="C:chloroplast"/>
    <property type="evidence" value="ECO:0007669"/>
    <property type="project" value="TreeGrafter"/>
</dbReference>
<dbReference type="InterPro" id="IPR056924">
    <property type="entry name" value="SH3_Tf2-1"/>
</dbReference>
<keyword evidence="4" id="KW-1185">Reference proteome</keyword>
<gene>
    <name evidence="3" type="ORF">HYC85_001999</name>
</gene>
<organism evidence="3 4">
    <name type="scientific">Camellia sinensis</name>
    <name type="common">Tea plant</name>
    <name type="synonym">Thea sinensis</name>
    <dbReference type="NCBI Taxonomy" id="4442"/>
    <lineage>
        <taxon>Eukaryota</taxon>
        <taxon>Viridiplantae</taxon>
        <taxon>Streptophyta</taxon>
        <taxon>Embryophyta</taxon>
        <taxon>Tracheophyta</taxon>
        <taxon>Spermatophyta</taxon>
        <taxon>Magnoliopsida</taxon>
        <taxon>eudicotyledons</taxon>
        <taxon>Gunneridae</taxon>
        <taxon>Pentapetalae</taxon>
        <taxon>asterids</taxon>
        <taxon>Ericales</taxon>
        <taxon>Theaceae</taxon>
        <taxon>Camellia</taxon>
    </lineage>
</organism>
<feature type="domain" description="DUF6737" evidence="1">
    <location>
        <begin position="81"/>
        <end position="102"/>
    </location>
</feature>
<feature type="domain" description="Tf2-1-like SH3-like" evidence="2">
    <location>
        <begin position="5"/>
        <end position="46"/>
    </location>
</feature>
<evidence type="ECO:0000259" key="2">
    <source>
        <dbReference type="Pfam" id="PF24626"/>
    </source>
</evidence>
<dbReference type="EMBL" id="JACBKZ010000001">
    <property type="protein sequence ID" value="KAF5960790.1"/>
    <property type="molecule type" value="Genomic_DNA"/>
</dbReference>
<protein>
    <submittedName>
        <fullName evidence="3">Uncharacterized protein</fullName>
    </submittedName>
</protein>
<evidence type="ECO:0000313" key="3">
    <source>
        <dbReference type="EMBL" id="KAF5960790.1"/>
    </source>
</evidence>
<reference evidence="4" key="1">
    <citation type="journal article" date="2020" name="Nat. Commun.">
        <title>Genome assembly of wild tea tree DASZ reveals pedigree and selection history of tea varieties.</title>
        <authorList>
            <person name="Zhang W."/>
            <person name="Zhang Y."/>
            <person name="Qiu H."/>
            <person name="Guo Y."/>
            <person name="Wan H."/>
            <person name="Zhang X."/>
            <person name="Scossa F."/>
            <person name="Alseekh S."/>
            <person name="Zhang Q."/>
            <person name="Wang P."/>
            <person name="Xu L."/>
            <person name="Schmidt M.H."/>
            <person name="Jia X."/>
            <person name="Li D."/>
            <person name="Zhu A."/>
            <person name="Guo F."/>
            <person name="Chen W."/>
            <person name="Ni D."/>
            <person name="Usadel B."/>
            <person name="Fernie A.R."/>
            <person name="Wen W."/>
        </authorList>
    </citation>
    <scope>NUCLEOTIDE SEQUENCE [LARGE SCALE GENOMIC DNA]</scope>
    <source>
        <strain evidence="4">cv. G240</strain>
    </source>
</reference>
<sequence>MKGQTRFGTKGKLAPRYVGSHEIIEKINLVAYQIALPFEMEHMHNVIKHQIRLSGVDPNDVVKPTTVPYCEVPNCQLLRFWCQPWTIMLTELVAITCSWFNFTLSSRYYSSSLSNLCMVVHLFVYLPKGKIHKNAHLEFSSFSQAYSEMIAERRKKVTDGIEDPFGLRKSQ</sequence>
<dbReference type="Pfam" id="PF24626">
    <property type="entry name" value="SH3_Tf2-1"/>
    <property type="match status" value="1"/>
</dbReference>
<evidence type="ECO:0000259" key="1">
    <source>
        <dbReference type="Pfam" id="PF20522"/>
    </source>
</evidence>
<name>A0A7J7I6Y6_CAMSI</name>
<comment type="caution">
    <text evidence="3">The sequence shown here is derived from an EMBL/GenBank/DDBJ whole genome shotgun (WGS) entry which is preliminary data.</text>
</comment>
<dbReference type="Proteomes" id="UP000593564">
    <property type="component" value="Unassembled WGS sequence"/>
</dbReference>
<dbReference type="InterPro" id="IPR046625">
    <property type="entry name" value="DUF6737"/>
</dbReference>
<dbReference type="PANTHER" id="PTHR36046">
    <property type="entry name" value="PROTEIN, PUTATIVE-RELATED"/>
    <property type="match status" value="1"/>
</dbReference>
<reference evidence="3 4" key="2">
    <citation type="submission" date="2020-07" db="EMBL/GenBank/DDBJ databases">
        <title>Genome assembly of wild tea tree DASZ reveals pedigree and selection history of tea varieties.</title>
        <authorList>
            <person name="Zhang W."/>
        </authorList>
    </citation>
    <scope>NUCLEOTIDE SEQUENCE [LARGE SCALE GENOMIC DNA]</scope>
    <source>
        <strain evidence="4">cv. G240</strain>
        <tissue evidence="3">Leaf</tissue>
    </source>
</reference>
<proteinExistence type="predicted"/>
<dbReference type="PANTHER" id="PTHR36046:SF1">
    <property type="entry name" value="DUF6737 DOMAIN-CONTAINING PROTEIN"/>
    <property type="match status" value="1"/>
</dbReference>
<accession>A0A7J7I6Y6</accession>
<evidence type="ECO:0000313" key="4">
    <source>
        <dbReference type="Proteomes" id="UP000593564"/>
    </source>
</evidence>
<dbReference type="Pfam" id="PF20522">
    <property type="entry name" value="DUF6737"/>
    <property type="match status" value="1"/>
</dbReference>
<dbReference type="AlphaFoldDB" id="A0A7J7I6Y6"/>